<feature type="compositionally biased region" description="Basic residues" evidence="1">
    <location>
        <begin position="74"/>
        <end position="97"/>
    </location>
</feature>
<evidence type="ECO:0000313" key="3">
    <source>
        <dbReference type="Proteomes" id="UP001314170"/>
    </source>
</evidence>
<protein>
    <submittedName>
        <fullName evidence="2">Uncharacterized protein</fullName>
    </submittedName>
</protein>
<dbReference type="Proteomes" id="UP001314170">
    <property type="component" value="Unassembled WGS sequence"/>
</dbReference>
<evidence type="ECO:0000256" key="1">
    <source>
        <dbReference type="SAM" id="MobiDB-lite"/>
    </source>
</evidence>
<feature type="region of interest" description="Disordered" evidence="1">
    <location>
        <begin position="69"/>
        <end position="97"/>
    </location>
</feature>
<gene>
    <name evidence="2" type="ORF">DCAF_LOCUS8370</name>
</gene>
<dbReference type="AlphaFoldDB" id="A0AAV1RDE5"/>
<accession>A0AAV1RDE5</accession>
<name>A0AAV1RDE5_9ROSI</name>
<comment type="caution">
    <text evidence="2">The sequence shown here is derived from an EMBL/GenBank/DDBJ whole genome shotgun (WGS) entry which is preliminary data.</text>
</comment>
<reference evidence="2 3" key="1">
    <citation type="submission" date="2024-01" db="EMBL/GenBank/DDBJ databases">
        <authorList>
            <person name="Waweru B."/>
        </authorList>
    </citation>
    <scope>NUCLEOTIDE SEQUENCE [LARGE SCALE GENOMIC DNA]</scope>
</reference>
<evidence type="ECO:0000313" key="2">
    <source>
        <dbReference type="EMBL" id="CAK7331246.1"/>
    </source>
</evidence>
<keyword evidence="3" id="KW-1185">Reference proteome</keyword>
<organism evidence="2 3">
    <name type="scientific">Dovyalis caffra</name>
    <dbReference type="NCBI Taxonomy" id="77055"/>
    <lineage>
        <taxon>Eukaryota</taxon>
        <taxon>Viridiplantae</taxon>
        <taxon>Streptophyta</taxon>
        <taxon>Embryophyta</taxon>
        <taxon>Tracheophyta</taxon>
        <taxon>Spermatophyta</taxon>
        <taxon>Magnoliopsida</taxon>
        <taxon>eudicotyledons</taxon>
        <taxon>Gunneridae</taxon>
        <taxon>Pentapetalae</taxon>
        <taxon>rosids</taxon>
        <taxon>fabids</taxon>
        <taxon>Malpighiales</taxon>
        <taxon>Salicaceae</taxon>
        <taxon>Flacourtieae</taxon>
        <taxon>Dovyalis</taxon>
    </lineage>
</organism>
<proteinExistence type="predicted"/>
<dbReference type="EMBL" id="CAWUPB010000913">
    <property type="protein sequence ID" value="CAK7331246.1"/>
    <property type="molecule type" value="Genomic_DNA"/>
</dbReference>
<sequence>MPINVERYTAMLVNVYITQGDHAGDGVTVSLVTPNEPGSKNALLRSKENLDQTLDSKMTVTHYELNPTKGHTVHEKKRKTGRRKVKGLTKMKRNLRR</sequence>